<dbReference type="PROSITE" id="PS52039">
    <property type="entry name" value="TOPO_IA_2"/>
    <property type="match status" value="1"/>
</dbReference>
<dbReference type="InterPro" id="IPR034149">
    <property type="entry name" value="TOPRIM_TopoI"/>
</dbReference>
<dbReference type="Pfam" id="PF01751">
    <property type="entry name" value="Toprim"/>
    <property type="match status" value="1"/>
</dbReference>
<dbReference type="GO" id="GO:0003677">
    <property type="term" value="F:DNA binding"/>
    <property type="evidence" value="ECO:0007669"/>
    <property type="project" value="UniProtKB-KW"/>
</dbReference>
<keyword evidence="3" id="KW-0479">Metal-binding</keyword>
<dbReference type="NCBIfam" id="TIGR01051">
    <property type="entry name" value="topA_bact"/>
    <property type="match status" value="1"/>
</dbReference>
<dbReference type="SMART" id="SM00437">
    <property type="entry name" value="TOP1Ac"/>
    <property type="match status" value="1"/>
</dbReference>
<dbReference type="PROSITE" id="PS00396">
    <property type="entry name" value="TOPO_IA_1"/>
    <property type="match status" value="1"/>
</dbReference>
<dbReference type="SMART" id="SM00493">
    <property type="entry name" value="TOPRIM"/>
    <property type="match status" value="1"/>
</dbReference>
<feature type="active site" description="O-(5'-phospho-DNA)-tyrosine intermediate" evidence="8">
    <location>
        <position position="319"/>
    </location>
</feature>
<keyword evidence="6 8" id="KW-0238">DNA-binding</keyword>
<dbReference type="AlphaFoldDB" id="A0A0A0J7R1"/>
<keyword evidence="5 8" id="KW-0799">Topoisomerase</keyword>
<dbReference type="EMBL" id="AVPJ01000008">
    <property type="protein sequence ID" value="KGN32067.1"/>
    <property type="molecule type" value="Genomic_DNA"/>
</dbReference>
<feature type="region of interest" description="Disordered" evidence="9">
    <location>
        <begin position="642"/>
        <end position="666"/>
    </location>
</feature>
<dbReference type="GO" id="GO:0003917">
    <property type="term" value="F:DNA topoisomerase type I (single strand cut, ATP-independent) activity"/>
    <property type="evidence" value="ECO:0007669"/>
    <property type="project" value="UniProtKB-UniRule"/>
</dbReference>
<evidence type="ECO:0000256" key="2">
    <source>
        <dbReference type="ARBA" id="ARBA00009446"/>
    </source>
</evidence>
<organism evidence="12 13">
    <name type="scientific">Knoellia sinensis KCTC 19936</name>
    <dbReference type="NCBI Taxonomy" id="1385520"/>
    <lineage>
        <taxon>Bacteria</taxon>
        <taxon>Bacillati</taxon>
        <taxon>Actinomycetota</taxon>
        <taxon>Actinomycetes</taxon>
        <taxon>Micrococcales</taxon>
        <taxon>Intrasporangiaceae</taxon>
        <taxon>Knoellia</taxon>
    </lineage>
</organism>
<keyword evidence="7 8" id="KW-0413">Isomerase</keyword>
<feature type="region of interest" description="Disordered" evidence="9">
    <location>
        <begin position="828"/>
        <end position="853"/>
    </location>
</feature>
<feature type="domain" description="Toprim" evidence="10">
    <location>
        <begin position="3"/>
        <end position="126"/>
    </location>
</feature>
<dbReference type="PROSITE" id="PS50880">
    <property type="entry name" value="TOPRIM"/>
    <property type="match status" value="1"/>
</dbReference>
<evidence type="ECO:0000256" key="9">
    <source>
        <dbReference type="SAM" id="MobiDB-lite"/>
    </source>
</evidence>
<evidence type="ECO:0000256" key="1">
    <source>
        <dbReference type="ARBA" id="ARBA00000213"/>
    </source>
</evidence>
<dbReference type="PANTHER" id="PTHR42785:SF1">
    <property type="entry name" value="DNA TOPOISOMERASE"/>
    <property type="match status" value="1"/>
</dbReference>
<dbReference type="InterPro" id="IPR023406">
    <property type="entry name" value="Topo_IA_AS"/>
</dbReference>
<feature type="region of interest" description="Interaction with DNA" evidence="8">
    <location>
        <begin position="175"/>
        <end position="180"/>
    </location>
</feature>
<reference evidence="12 13" key="1">
    <citation type="submission" date="2013-08" db="EMBL/GenBank/DDBJ databases">
        <title>The genome sequence of Knoellia sinensis.</title>
        <authorList>
            <person name="Zhu W."/>
            <person name="Wang G."/>
        </authorList>
    </citation>
    <scope>NUCLEOTIDE SEQUENCE [LARGE SCALE GENOMIC DNA]</scope>
    <source>
        <strain evidence="12 13">KCTC 19936</strain>
    </source>
</reference>
<comment type="catalytic activity">
    <reaction evidence="1 8">
        <text>ATP-independent breakage of single-stranded DNA, followed by passage and rejoining.</text>
        <dbReference type="EC" id="5.6.2.1"/>
    </reaction>
</comment>
<dbReference type="Gene3D" id="1.10.290.10">
    <property type="entry name" value="Topoisomerase I, domain 4"/>
    <property type="match status" value="1"/>
</dbReference>
<dbReference type="InterPro" id="IPR003602">
    <property type="entry name" value="Topo_IA_DNA-bd_dom"/>
</dbReference>
<feature type="compositionally biased region" description="Basic residues" evidence="9">
    <location>
        <begin position="899"/>
        <end position="943"/>
    </location>
</feature>
<dbReference type="Gene3D" id="3.40.50.140">
    <property type="match status" value="1"/>
</dbReference>
<feature type="domain" description="Topo IA-type catalytic" evidence="11">
    <location>
        <begin position="141"/>
        <end position="592"/>
    </location>
</feature>
<dbReference type="Pfam" id="PF01131">
    <property type="entry name" value="Topoisom_bac"/>
    <property type="match status" value="1"/>
</dbReference>
<name>A0A0A0J7R1_9MICO</name>
<dbReference type="Gene3D" id="1.10.460.10">
    <property type="entry name" value="Topoisomerase I, domain 2"/>
    <property type="match status" value="1"/>
</dbReference>
<comment type="subunit">
    <text evidence="8">Monomer.</text>
</comment>
<dbReference type="PANTHER" id="PTHR42785">
    <property type="entry name" value="DNA TOPOISOMERASE, TYPE IA, CORE"/>
    <property type="match status" value="1"/>
</dbReference>
<evidence type="ECO:0000256" key="8">
    <source>
        <dbReference type="HAMAP-Rule" id="MF_00952"/>
    </source>
</evidence>
<evidence type="ECO:0000256" key="7">
    <source>
        <dbReference type="ARBA" id="ARBA00023235"/>
    </source>
</evidence>
<dbReference type="Proteomes" id="UP000030002">
    <property type="component" value="Unassembled WGS sequence"/>
</dbReference>
<evidence type="ECO:0000256" key="5">
    <source>
        <dbReference type="ARBA" id="ARBA00023029"/>
    </source>
</evidence>
<dbReference type="CDD" id="cd00186">
    <property type="entry name" value="TOP1Ac"/>
    <property type="match status" value="1"/>
</dbReference>
<dbReference type="InterPro" id="IPR028612">
    <property type="entry name" value="Topoisom_1_IA"/>
</dbReference>
<dbReference type="OrthoDB" id="9804262at2"/>
<comment type="function">
    <text evidence="8">Releases the supercoiling and torsional tension of DNA, which is introduced during the DNA replication and transcription, by transiently cleaving and rejoining one strand of the DNA duplex. Introduces a single-strand break via transesterification at a target site in duplex DNA. The scissile phosphodiester is attacked by the catalytic tyrosine of the enzyme, resulting in the formation of a DNA-(5'-phosphotyrosyl)-enzyme intermediate and the expulsion of a 3'-OH DNA strand. The free DNA strand then undergoes passage around the unbroken strand, thus removing DNA supercoils. Finally, in the religation step, the DNA 3'-OH attacks the covalent intermediate to expel the active-site tyrosine and restore the DNA phosphodiester backbone.</text>
</comment>
<feature type="site" description="Interaction with DNA" evidence="8">
    <location>
        <position position="321"/>
    </location>
</feature>
<feature type="region of interest" description="Disordered" evidence="9">
    <location>
        <begin position="891"/>
        <end position="943"/>
    </location>
</feature>
<comment type="caution">
    <text evidence="12">The sequence shown here is derived from an EMBL/GenBank/DDBJ whole genome shotgun (WGS) entry which is preliminary data.</text>
</comment>
<dbReference type="InterPro" id="IPR013826">
    <property type="entry name" value="Topo_IA_cen_sub3"/>
</dbReference>
<dbReference type="EC" id="5.6.2.1" evidence="8"/>
<dbReference type="PRINTS" id="PR00417">
    <property type="entry name" value="PRTPISMRASEI"/>
</dbReference>
<feature type="site" description="Interaction with DNA" evidence="8">
    <location>
        <position position="33"/>
    </location>
</feature>
<protein>
    <recommendedName>
        <fullName evidence="8">DNA topoisomerase 1</fullName>
        <ecNumber evidence="8">5.6.2.1</ecNumber>
    </recommendedName>
    <alternativeName>
        <fullName evidence="8">DNA topoisomerase I</fullName>
    </alternativeName>
</protein>
<dbReference type="eggNOG" id="COG0550">
    <property type="taxonomic scope" value="Bacteria"/>
</dbReference>
<accession>A0A0A0J7R1</accession>
<dbReference type="GO" id="GO:0046872">
    <property type="term" value="F:metal ion binding"/>
    <property type="evidence" value="ECO:0007669"/>
    <property type="project" value="UniProtKB-KW"/>
</dbReference>
<dbReference type="SUPFAM" id="SSF56712">
    <property type="entry name" value="Prokaryotic type I DNA topoisomerase"/>
    <property type="match status" value="1"/>
</dbReference>
<dbReference type="InterPro" id="IPR013497">
    <property type="entry name" value="Topo_IA_cen"/>
</dbReference>
<dbReference type="InterPro" id="IPR000380">
    <property type="entry name" value="Topo_IA"/>
</dbReference>
<evidence type="ECO:0000313" key="12">
    <source>
        <dbReference type="EMBL" id="KGN32067.1"/>
    </source>
</evidence>
<dbReference type="InterPro" id="IPR023405">
    <property type="entry name" value="Topo_IA_core_domain"/>
</dbReference>
<gene>
    <name evidence="8" type="primary">topA</name>
    <name evidence="12" type="ORF">N802_10720</name>
</gene>
<feature type="site" description="Interaction with DNA" evidence="8">
    <location>
        <position position="524"/>
    </location>
</feature>
<dbReference type="SMART" id="SM00436">
    <property type="entry name" value="TOP1Bc"/>
    <property type="match status" value="1"/>
</dbReference>
<evidence type="ECO:0000256" key="4">
    <source>
        <dbReference type="ARBA" id="ARBA00022842"/>
    </source>
</evidence>
<keyword evidence="4" id="KW-0460">Magnesium</keyword>
<feature type="site" description="Interaction with DNA" evidence="8">
    <location>
        <position position="167"/>
    </location>
</feature>
<dbReference type="HAMAP" id="MF_00952">
    <property type="entry name" value="Topoisom_1_prok"/>
    <property type="match status" value="1"/>
</dbReference>
<keyword evidence="13" id="KW-1185">Reference proteome</keyword>
<dbReference type="eggNOG" id="COG1754">
    <property type="taxonomic scope" value="Bacteria"/>
</dbReference>
<dbReference type="InterPro" id="IPR025589">
    <property type="entry name" value="Toprim_C_rpt"/>
</dbReference>
<dbReference type="InterPro" id="IPR013824">
    <property type="entry name" value="Topo_IA_cen_sub1"/>
</dbReference>
<dbReference type="InterPro" id="IPR003601">
    <property type="entry name" value="Topo_IA_2"/>
</dbReference>
<feature type="site" description="Interaction with DNA" evidence="8">
    <location>
        <position position="160"/>
    </location>
</feature>
<feature type="site" description="Interaction with DNA" evidence="8">
    <location>
        <position position="151"/>
    </location>
</feature>
<dbReference type="Pfam" id="PF13368">
    <property type="entry name" value="Toprim_C_rpt"/>
    <property type="match status" value="4"/>
</dbReference>
<sequence length="943" mass="103698">MSRKLVIVESPAKAKTIAGYLGSDWDVEASVGHIRDIPTPSEMPADMKKGPFGRFGVDVDNDFEPYYVVDSDKKKKVAELKRLLKGADELYLATDEDREGEAIAWHLLETLQPKVPVKRMVFHEITKEAIQRAAANTRDLDTAMVDAQETRRILDRLYGYEISPVLWRKVKAGLSAGRVQSVATRMVVERERERMAFRSANYWDVEGEFTPDAESSAFTARLSSVDGRRVATGRDFGDDGRLKGDVAHLDEAAATGIAHAVMAADVSVVSVTEKPYTRRPSAPFTTSTLQQEASRKLRLSSKNAMRVAQRLYENGYITYMRTDSTALSQSALTAARQQARDLYGGDYVPDAPRNYAKKVKNAQEAHEAIRPAGDRFRTPAQVAGELRGDEFRLYELIWKRTIASQMADAKGSTATVRLGATLDSGAPAERVEFTASGTVITFRGFLAAYEEGRDEQRNATTDEERRLPRMGEGTALKTLRAEADGHDTSPPARYTEATLVKAMEEKGIGRPSTYASTIGTIQDRGYVSNRGNALVPSWLAFAVTRLMEEHFTRLVDYDFTASMEEDLDEIARGDEQRAAWLKRFYFGDEAKSSEGLRDLVADLGEIDARGISTIEIGDGIVVRVGRYGPYVEEVAPAGVDPVTGEISESYAGDSASDDQPATPRRATINDDIAPDEMTPEKARELLATAADDGRVLGQDPENGRDIVAKAGRYGPYVTEVLDEETAALKGKAKVKPRTASLFKDMDLATLDLETALKLLSLPRVVGVTTDKVTNEDGTEGEKQVEITAQNGRYGPYLKKGTDSRSLETEQQLFDITLEEAEAIYAQPKQRGRAAAKPPLKEFGPDPVSGKPVVVKDGRFGEYVTDGETNTTLRRDDDLETLTAERAFEMLAEKRAKGPTTRKRAAKKTAKKTTKKTAKKTTKKTAAKKTTAKKATAKKATKKA</sequence>
<dbReference type="RefSeq" id="WP_035916355.1">
    <property type="nucleotide sequence ID" value="NZ_AVPJ01000008.1"/>
</dbReference>
<dbReference type="CDD" id="cd03363">
    <property type="entry name" value="TOPRIM_TopoIA_TopoI"/>
    <property type="match status" value="1"/>
</dbReference>
<comment type="similarity">
    <text evidence="2 8">Belongs to the type IA topoisomerase family.</text>
</comment>
<proteinExistence type="inferred from homology"/>
<evidence type="ECO:0000256" key="6">
    <source>
        <dbReference type="ARBA" id="ARBA00023125"/>
    </source>
</evidence>
<evidence type="ECO:0000259" key="11">
    <source>
        <dbReference type="PROSITE" id="PS52039"/>
    </source>
</evidence>
<feature type="site" description="Interaction with DNA" evidence="8">
    <location>
        <position position="155"/>
    </location>
</feature>
<dbReference type="InterPro" id="IPR006171">
    <property type="entry name" value="TOPRIM_dom"/>
</dbReference>
<dbReference type="InterPro" id="IPR013825">
    <property type="entry name" value="Topo_IA_cen_sub2"/>
</dbReference>
<feature type="site" description="Interaction with DNA" evidence="8">
    <location>
        <position position="152"/>
    </location>
</feature>
<dbReference type="InterPro" id="IPR005733">
    <property type="entry name" value="TopoI_bac-type"/>
</dbReference>
<evidence type="ECO:0000259" key="10">
    <source>
        <dbReference type="PROSITE" id="PS50880"/>
    </source>
</evidence>
<evidence type="ECO:0000313" key="13">
    <source>
        <dbReference type="Proteomes" id="UP000030002"/>
    </source>
</evidence>
<dbReference type="Gene3D" id="2.70.20.10">
    <property type="entry name" value="Topoisomerase I, domain 3"/>
    <property type="match status" value="1"/>
</dbReference>
<dbReference type="STRING" id="1385520.N802_10720"/>
<dbReference type="GO" id="GO:0006265">
    <property type="term" value="P:DNA topological change"/>
    <property type="evidence" value="ECO:0007669"/>
    <property type="project" value="UniProtKB-UniRule"/>
</dbReference>
<evidence type="ECO:0000256" key="3">
    <source>
        <dbReference type="ARBA" id="ARBA00022723"/>
    </source>
</evidence>